<reference evidence="1 2" key="1">
    <citation type="journal article" date="2020" name="Phytopathology">
        <title>Genome Sequence Resources of Colletotrichum truncatum, C. plurivorum, C. musicola, and C. sojae: Four Species Pathogenic to Soybean (Glycine max).</title>
        <authorList>
            <person name="Rogerio F."/>
            <person name="Boufleur T.R."/>
            <person name="Ciampi-Guillardi M."/>
            <person name="Sukno S.A."/>
            <person name="Thon M.R."/>
            <person name="Massola Junior N.S."/>
            <person name="Baroncelli R."/>
        </authorList>
    </citation>
    <scope>NUCLEOTIDE SEQUENCE [LARGE SCALE GENOMIC DNA]</scope>
    <source>
        <strain evidence="1 2">CMES1059</strain>
    </source>
</reference>
<gene>
    <name evidence="1" type="ORF">CTRU02_215151</name>
</gene>
<comment type="caution">
    <text evidence="1">The sequence shown here is derived from an EMBL/GenBank/DDBJ whole genome shotgun (WGS) entry which is preliminary data.</text>
</comment>
<organism evidence="1 2">
    <name type="scientific">Colletotrichum truncatum</name>
    <name type="common">Anthracnose fungus</name>
    <name type="synonym">Colletotrichum capsici</name>
    <dbReference type="NCBI Taxonomy" id="5467"/>
    <lineage>
        <taxon>Eukaryota</taxon>
        <taxon>Fungi</taxon>
        <taxon>Dikarya</taxon>
        <taxon>Ascomycota</taxon>
        <taxon>Pezizomycotina</taxon>
        <taxon>Sordariomycetes</taxon>
        <taxon>Hypocreomycetidae</taxon>
        <taxon>Glomerellales</taxon>
        <taxon>Glomerellaceae</taxon>
        <taxon>Colletotrichum</taxon>
        <taxon>Colletotrichum truncatum species complex</taxon>
    </lineage>
</organism>
<dbReference type="Proteomes" id="UP000805649">
    <property type="component" value="Unassembled WGS sequence"/>
</dbReference>
<proteinExistence type="predicted"/>
<dbReference type="EMBL" id="VUJX02000013">
    <property type="protein sequence ID" value="KAL0929942.1"/>
    <property type="molecule type" value="Genomic_DNA"/>
</dbReference>
<evidence type="ECO:0000313" key="2">
    <source>
        <dbReference type="Proteomes" id="UP000805649"/>
    </source>
</evidence>
<sequence>MARENFITISTALPRLKGESNWISWKTIITAYLRSQDLEMHIDADVPCPPSPAEAREWGRNRNITYKLLVTACEAVIDRLFSAGWEDDGNPFILWQALEKYIPRVSQAPAALVDEFGKTTANDYKTLHEALSRWHYLRNLIQTLCGQLPDFYITLLLLNFFKDRLPDTYKHYTSKGVEKPTWSEVADTIYTLAQDEDQKMNLAAIKTSSSCDHCDGYHKTSRCYLAHPDLIPINHRRRSRLLKKAARHTCTAACSWDHKTTITTFGFLGTSTLS</sequence>
<name>A0ACC3YDN8_COLTU</name>
<evidence type="ECO:0000313" key="1">
    <source>
        <dbReference type="EMBL" id="KAL0929942.1"/>
    </source>
</evidence>
<accession>A0ACC3YDN8</accession>
<keyword evidence="2" id="KW-1185">Reference proteome</keyword>
<protein>
    <submittedName>
        <fullName evidence="1">KilA-N domain-containing protein</fullName>
    </submittedName>
</protein>